<evidence type="ECO:0000313" key="3">
    <source>
        <dbReference type="Proteomes" id="UP000242847"/>
    </source>
</evidence>
<name>A0A1S8DCK3_9GAMM</name>
<keyword evidence="1" id="KW-0812">Transmembrane</keyword>
<dbReference type="Proteomes" id="UP000242847">
    <property type="component" value="Unassembled WGS sequence"/>
</dbReference>
<sequence>MAVQTKTQLRLIGGVILLFNFWLIGTYDLQGIPVLLLTFGFAACYEYLVVRQLTGAGKT</sequence>
<dbReference type="EMBL" id="MUBC01000035">
    <property type="protein sequence ID" value="ONM43133.1"/>
    <property type="molecule type" value="Genomic_DNA"/>
</dbReference>
<protein>
    <submittedName>
        <fullName evidence="2">Uncharacterized protein</fullName>
    </submittedName>
</protein>
<gene>
    <name evidence="2" type="ORF">BXT89_14360</name>
</gene>
<proteinExistence type="predicted"/>
<reference evidence="2 3" key="1">
    <citation type="submission" date="2017-01" db="EMBL/GenBank/DDBJ databases">
        <title>Draft genome sequence of Pseudomonas pachastrellae type strain CCUG 46540T from a deep sea.</title>
        <authorList>
            <person name="Gomila M."/>
            <person name="Mulet M."/>
            <person name="Lalucat J."/>
            <person name="Garcia-Valdes E."/>
        </authorList>
    </citation>
    <scope>NUCLEOTIDE SEQUENCE [LARGE SCALE GENOMIC DNA]</scope>
    <source>
        <strain evidence="2 3">CCUG 46540</strain>
    </source>
</reference>
<feature type="transmembrane region" description="Helical" evidence="1">
    <location>
        <begin position="7"/>
        <end position="25"/>
    </location>
</feature>
<dbReference type="AlphaFoldDB" id="A0A1S8DCK3"/>
<evidence type="ECO:0000313" key="2">
    <source>
        <dbReference type="EMBL" id="ONM43133.1"/>
    </source>
</evidence>
<accession>A0A1S8DCK3</accession>
<organism evidence="2 3">
    <name type="scientific">Halopseudomonas pachastrellae</name>
    <dbReference type="NCBI Taxonomy" id="254161"/>
    <lineage>
        <taxon>Bacteria</taxon>
        <taxon>Pseudomonadati</taxon>
        <taxon>Pseudomonadota</taxon>
        <taxon>Gammaproteobacteria</taxon>
        <taxon>Pseudomonadales</taxon>
        <taxon>Pseudomonadaceae</taxon>
        <taxon>Halopseudomonas</taxon>
    </lineage>
</organism>
<dbReference type="STRING" id="254161.SAMN05216256_10195"/>
<feature type="transmembrane region" description="Helical" evidence="1">
    <location>
        <begin position="31"/>
        <end position="50"/>
    </location>
</feature>
<keyword evidence="3" id="KW-1185">Reference proteome</keyword>
<comment type="caution">
    <text evidence="2">The sequence shown here is derived from an EMBL/GenBank/DDBJ whole genome shotgun (WGS) entry which is preliminary data.</text>
</comment>
<keyword evidence="1" id="KW-1133">Transmembrane helix</keyword>
<keyword evidence="1" id="KW-0472">Membrane</keyword>
<evidence type="ECO:0000256" key="1">
    <source>
        <dbReference type="SAM" id="Phobius"/>
    </source>
</evidence>